<gene>
    <name evidence="3" type="ORF">JGI23_00922</name>
</gene>
<comment type="similarity">
    <text evidence="1">Belongs to the UDP-N-acetylglucosamine 2-epimerase family.</text>
</comment>
<evidence type="ECO:0000313" key="3">
    <source>
        <dbReference type="EMBL" id="CUT00798.1"/>
    </source>
</evidence>
<evidence type="ECO:0000313" key="4">
    <source>
        <dbReference type="Proteomes" id="UP000199197"/>
    </source>
</evidence>
<name>A0A0P1MX87_9BACT</name>
<dbReference type="AlphaFoldDB" id="A0A0P1MX87"/>
<evidence type="ECO:0000259" key="2">
    <source>
        <dbReference type="Pfam" id="PF02350"/>
    </source>
</evidence>
<dbReference type="NCBIfam" id="TIGR00236">
    <property type="entry name" value="wecB"/>
    <property type="match status" value="1"/>
</dbReference>
<organism evidence="3 4">
    <name type="scientific">Candidatus Chryseopegocella kryptomonas</name>
    <dbReference type="NCBI Taxonomy" id="1633643"/>
    <lineage>
        <taxon>Bacteria</taxon>
        <taxon>Pseudomonadati</taxon>
        <taxon>Candidatus Kryptoniota</taxon>
        <taxon>Candidatus Chryseopegocella</taxon>
    </lineage>
</organism>
<dbReference type="RefSeq" id="WP_092349209.1">
    <property type="nucleotide sequence ID" value="NZ_CZVW01000008.1"/>
</dbReference>
<dbReference type="Pfam" id="PF02350">
    <property type="entry name" value="Epimerase_2"/>
    <property type="match status" value="1"/>
</dbReference>
<proteinExistence type="inferred from homology"/>
<dbReference type="InterPro" id="IPR003331">
    <property type="entry name" value="UDP_GlcNAc_Epimerase_2_dom"/>
</dbReference>
<keyword evidence="4" id="KW-1185">Reference proteome</keyword>
<sequence>MKKIISVVGARPNFMKIAPIHRAFKKFREEHPDSEIIHKICHTGQHYDNNMSDIFIKELELPKPDFYLGVGSGSHAVQTAKIMIEFEKVLLNEKPDLVIVVGDVNSTIACSLTAVKCGIKVAHVEAGLRSFDRSMPEEINRILTDAISDYLFVSEKSGIANLKREGIPDERIFFVGNVMIDSLVYYLPKIDKSNVLKNFYLKPFEYGVVTLHRPSNVDYKDKLSNIVDFLREISVFKRLVFPVHPRTYNNLEKFGLLTLLNHNIVLTQPMGYIDFIALVKNSSFVLTDSGGIQEETTYLGIPCITLRNSTERPITVEIGTNYLAGEDINTAYGYIWEIINGNAKVGKIPELWDGKASERIVEIIVRAIQNW</sequence>
<dbReference type="SUPFAM" id="SSF53756">
    <property type="entry name" value="UDP-Glycosyltransferase/glycogen phosphorylase"/>
    <property type="match status" value="1"/>
</dbReference>
<dbReference type="OrthoDB" id="9803238at2"/>
<protein>
    <submittedName>
        <fullName evidence="3">UDP-N-acetylglucosamine 2-epimerase (Non-hydrolysing)</fullName>
    </submittedName>
</protein>
<keyword evidence="1" id="KW-0413">Isomerase</keyword>
<reference evidence="4" key="1">
    <citation type="submission" date="2015-11" db="EMBL/GenBank/DDBJ databases">
        <authorList>
            <person name="Varghese N."/>
        </authorList>
    </citation>
    <scope>NUCLEOTIDE SEQUENCE [LARGE SCALE GENOMIC DNA]</scope>
    <source>
        <strain evidence="4">JGI-23</strain>
    </source>
</reference>
<feature type="domain" description="UDP-N-acetylglucosamine 2-epimerase" evidence="2">
    <location>
        <begin position="33"/>
        <end position="364"/>
    </location>
</feature>
<dbReference type="GO" id="GO:0016853">
    <property type="term" value="F:isomerase activity"/>
    <property type="evidence" value="ECO:0007669"/>
    <property type="project" value="UniProtKB-KW"/>
</dbReference>
<dbReference type="InterPro" id="IPR029767">
    <property type="entry name" value="WecB-like"/>
</dbReference>
<dbReference type="PANTHER" id="PTHR43174">
    <property type="entry name" value="UDP-N-ACETYLGLUCOSAMINE 2-EPIMERASE"/>
    <property type="match status" value="1"/>
</dbReference>
<dbReference type="EMBL" id="CZVW01000008">
    <property type="protein sequence ID" value="CUT00798.1"/>
    <property type="molecule type" value="Genomic_DNA"/>
</dbReference>
<dbReference type="PANTHER" id="PTHR43174:SF1">
    <property type="entry name" value="UDP-N-ACETYLGLUCOSAMINE 2-EPIMERASE"/>
    <property type="match status" value="1"/>
</dbReference>
<accession>A0A0P1MX87</accession>
<evidence type="ECO:0000256" key="1">
    <source>
        <dbReference type="RuleBase" id="RU003513"/>
    </source>
</evidence>
<dbReference type="Gene3D" id="3.40.50.2000">
    <property type="entry name" value="Glycogen Phosphorylase B"/>
    <property type="match status" value="2"/>
</dbReference>
<dbReference type="Proteomes" id="UP000199197">
    <property type="component" value="Unassembled WGS sequence"/>
</dbReference>
<dbReference type="CDD" id="cd03786">
    <property type="entry name" value="GTB_UDP-GlcNAc_2-Epimerase"/>
    <property type="match status" value="1"/>
</dbReference>